<dbReference type="STRING" id="349095.SAMN05660299_00133"/>
<evidence type="ECO:0000313" key="1">
    <source>
        <dbReference type="EMBL" id="SDM06834.1"/>
    </source>
</evidence>
<reference evidence="1 2" key="1">
    <citation type="submission" date="2016-10" db="EMBL/GenBank/DDBJ databases">
        <authorList>
            <person name="de Groot N.N."/>
        </authorList>
    </citation>
    <scope>NUCLEOTIDE SEQUENCE [LARGE SCALE GENOMIC DNA]</scope>
    <source>
        <strain evidence="1 2">DSM 16981</strain>
    </source>
</reference>
<organism evidence="1 2">
    <name type="scientific">Megasphaera paucivorans</name>
    <dbReference type="NCBI Taxonomy" id="349095"/>
    <lineage>
        <taxon>Bacteria</taxon>
        <taxon>Bacillati</taxon>
        <taxon>Bacillota</taxon>
        <taxon>Negativicutes</taxon>
        <taxon>Veillonellales</taxon>
        <taxon>Veillonellaceae</taxon>
        <taxon>Megasphaera</taxon>
    </lineage>
</organism>
<dbReference type="Proteomes" id="UP000199309">
    <property type="component" value="Unassembled WGS sequence"/>
</dbReference>
<evidence type="ECO:0000313" key="2">
    <source>
        <dbReference type="Proteomes" id="UP000199309"/>
    </source>
</evidence>
<dbReference type="EMBL" id="FNHQ01000001">
    <property type="protein sequence ID" value="SDM06834.1"/>
    <property type="molecule type" value="Genomic_DNA"/>
</dbReference>
<dbReference type="AlphaFoldDB" id="A0A1G9Q707"/>
<keyword evidence="2" id="KW-1185">Reference proteome</keyword>
<gene>
    <name evidence="1" type="ORF">SAMN05660299_00133</name>
</gene>
<proteinExistence type="predicted"/>
<accession>A0A1G9Q707</accession>
<protein>
    <submittedName>
        <fullName evidence="1">Uncharacterized protein</fullName>
    </submittedName>
</protein>
<sequence length="66" mass="7217">MKLDISYSIKKILTGSILVTLLLSGPVMGFYGVSHENKEETVRLDCTNGTCTLPDQSGKQRQQSAD</sequence>
<dbReference type="RefSeq" id="WP_091647279.1">
    <property type="nucleotide sequence ID" value="NZ_FNHQ01000001.1"/>
</dbReference>
<name>A0A1G9Q707_9FIRM</name>